<dbReference type="SUPFAM" id="SSF52402">
    <property type="entry name" value="Adenine nucleotide alpha hydrolases-like"/>
    <property type="match status" value="1"/>
</dbReference>
<sequence>MPYHCNLSFQQLTDDEYRRMNQELSSRDTLDVVKWAYQNFEDELVYACSFGAEGIVLIDIISKVRSDAHIVFLDTNVHFKETYELVKNVQKVYPSLRIEMVQPALTLEEQSEQYGDALWKTEPNVCCSLRKLQPLTKVLTGKKAWLSGLRREQSPTRAKIQYVNKDEKFSSIKICPLIHWKWEDVWNYIQLYQLPYNKLHDRGYPSIGCAHCTLPVEDGGGSRAGRWAGFEKIECGLHQ</sequence>
<feature type="binding site" evidence="10">
    <location>
        <position position="209"/>
    </location>
    <ligand>
        <name>[4Fe-4S] cluster</name>
        <dbReference type="ChEBI" id="CHEBI:49883"/>
    </ligand>
</feature>
<dbReference type="Pfam" id="PF01507">
    <property type="entry name" value="PAPS_reduct"/>
    <property type="match status" value="1"/>
</dbReference>
<evidence type="ECO:0000259" key="11">
    <source>
        <dbReference type="Pfam" id="PF01507"/>
    </source>
</evidence>
<keyword evidence="3 10" id="KW-0560">Oxidoreductase</keyword>
<accession>A0A511VA24</accession>
<evidence type="ECO:0000256" key="6">
    <source>
        <dbReference type="ARBA" id="ARBA00024386"/>
    </source>
</evidence>
<feature type="binding site" evidence="10">
    <location>
        <position position="127"/>
    </location>
    <ligand>
        <name>[4Fe-4S] cluster</name>
        <dbReference type="ChEBI" id="CHEBI:49883"/>
    </ligand>
</feature>
<evidence type="ECO:0000313" key="12">
    <source>
        <dbReference type="EMBL" id="GEN35699.1"/>
    </source>
</evidence>
<organism evidence="12 13">
    <name type="scientific">Aneurinibacillus danicus</name>
    <dbReference type="NCBI Taxonomy" id="267746"/>
    <lineage>
        <taxon>Bacteria</taxon>
        <taxon>Bacillati</taxon>
        <taxon>Bacillota</taxon>
        <taxon>Bacilli</taxon>
        <taxon>Bacillales</taxon>
        <taxon>Paenibacillaceae</taxon>
        <taxon>Aneurinibacillus group</taxon>
        <taxon>Aneurinibacillus</taxon>
    </lineage>
</organism>
<comment type="pathway">
    <text evidence="5 10">Sulfur metabolism; hydrogen sulfide biosynthesis; sulfite from sulfate.</text>
</comment>
<comment type="caution">
    <text evidence="12">The sequence shown here is derived from an EMBL/GenBank/DDBJ whole genome shotgun (WGS) entry which is preliminary data.</text>
</comment>
<feature type="active site" description="Nucleophile; cysteine thiosulfonate intermediate" evidence="10">
    <location>
        <position position="235"/>
    </location>
</feature>
<comment type="cofactor">
    <cofactor evidence="10">
        <name>[4Fe-4S] cluster</name>
        <dbReference type="ChEBI" id="CHEBI:49883"/>
    </cofactor>
    <text evidence="10">Binds 1 [4Fe-4S] cluster per subunit.</text>
</comment>
<dbReference type="NCBIfam" id="TIGR02055">
    <property type="entry name" value="APS_reductase"/>
    <property type="match status" value="1"/>
</dbReference>
<keyword evidence="10" id="KW-0479">Metal-binding</keyword>
<gene>
    <name evidence="12" type="primary">yitB_2</name>
    <name evidence="10" type="synonym">cysH</name>
    <name evidence="12" type="ORF">ADA01nite_31590</name>
</gene>
<comment type="similarity">
    <text evidence="1 10">Belongs to the PAPS reductase family. CysH subfamily.</text>
</comment>
<dbReference type="NCBIfam" id="NF002537">
    <property type="entry name" value="PRK02090.1"/>
    <property type="match status" value="1"/>
</dbReference>
<keyword evidence="13" id="KW-1185">Reference proteome</keyword>
<evidence type="ECO:0000256" key="7">
    <source>
        <dbReference type="ARBA" id="ARBA00029514"/>
    </source>
</evidence>
<evidence type="ECO:0000256" key="3">
    <source>
        <dbReference type="ARBA" id="ARBA00023002"/>
    </source>
</evidence>
<name>A0A511VA24_9BACL</name>
<dbReference type="EC" id="1.8.4.10" evidence="6 10"/>
<dbReference type="GO" id="GO:0019379">
    <property type="term" value="P:sulfate assimilation, phosphoadenylyl sulfate reduction by phosphoadenylyl-sulfate reductase (thioredoxin)"/>
    <property type="evidence" value="ECO:0007669"/>
    <property type="project" value="UniProtKB-UniRule"/>
</dbReference>
<feature type="binding site" evidence="10">
    <location>
        <position position="126"/>
    </location>
    <ligand>
        <name>[4Fe-4S] cluster</name>
        <dbReference type="ChEBI" id="CHEBI:49883"/>
    </ligand>
</feature>
<comment type="subcellular location">
    <subcellularLocation>
        <location evidence="10">Cytoplasm</location>
    </subcellularLocation>
</comment>
<evidence type="ECO:0000256" key="8">
    <source>
        <dbReference type="ARBA" id="ARBA00030894"/>
    </source>
</evidence>
<dbReference type="GO" id="GO:0043866">
    <property type="term" value="F:adenylyl-sulfate reductase (thioredoxin) activity"/>
    <property type="evidence" value="ECO:0007669"/>
    <property type="project" value="UniProtKB-EC"/>
</dbReference>
<dbReference type="InterPro" id="IPR004511">
    <property type="entry name" value="PAPS/APS_Rdtase"/>
</dbReference>
<evidence type="ECO:0000256" key="2">
    <source>
        <dbReference type="ARBA" id="ARBA00022490"/>
    </source>
</evidence>
<dbReference type="GO" id="GO:0005737">
    <property type="term" value="C:cytoplasm"/>
    <property type="evidence" value="ECO:0007669"/>
    <property type="project" value="UniProtKB-SubCell"/>
</dbReference>
<evidence type="ECO:0000256" key="9">
    <source>
        <dbReference type="ARBA" id="ARBA00032041"/>
    </source>
</evidence>
<dbReference type="EMBL" id="BJXX01000148">
    <property type="protein sequence ID" value="GEN35699.1"/>
    <property type="molecule type" value="Genomic_DNA"/>
</dbReference>
<dbReference type="PANTHER" id="PTHR46509:SF1">
    <property type="entry name" value="PHOSPHOADENOSINE PHOSPHOSULFATE REDUCTASE"/>
    <property type="match status" value="1"/>
</dbReference>
<dbReference type="InterPro" id="IPR002500">
    <property type="entry name" value="PAPS_reduct_dom"/>
</dbReference>
<keyword evidence="2 10" id="KW-0963">Cytoplasm</keyword>
<evidence type="ECO:0000256" key="5">
    <source>
        <dbReference type="ARBA" id="ARBA00024327"/>
    </source>
</evidence>
<dbReference type="GO" id="GO:0051539">
    <property type="term" value="F:4 iron, 4 sulfur cluster binding"/>
    <property type="evidence" value="ECO:0007669"/>
    <property type="project" value="UniProtKB-UniRule"/>
</dbReference>
<feature type="binding site" evidence="10">
    <location>
        <position position="212"/>
    </location>
    <ligand>
        <name>[4Fe-4S] cluster</name>
        <dbReference type="ChEBI" id="CHEBI:49883"/>
    </ligand>
</feature>
<dbReference type="Gene3D" id="3.40.50.620">
    <property type="entry name" value="HUPs"/>
    <property type="match status" value="1"/>
</dbReference>
<dbReference type="PANTHER" id="PTHR46509">
    <property type="entry name" value="PHOSPHOADENOSINE PHOSPHOSULFATE REDUCTASE"/>
    <property type="match status" value="1"/>
</dbReference>
<dbReference type="PIRSF" id="PIRSF000857">
    <property type="entry name" value="PAPS_reductase"/>
    <property type="match status" value="1"/>
</dbReference>
<dbReference type="GO" id="GO:0046872">
    <property type="term" value="F:metal ion binding"/>
    <property type="evidence" value="ECO:0007669"/>
    <property type="project" value="UniProtKB-KW"/>
</dbReference>
<dbReference type="HAMAP" id="MF_00063">
    <property type="entry name" value="CysH"/>
    <property type="match status" value="1"/>
</dbReference>
<dbReference type="FunFam" id="3.40.50.620:FF:000095">
    <property type="entry name" value="Phosphoadenosine phosphosulfate reductase"/>
    <property type="match status" value="1"/>
</dbReference>
<dbReference type="InterPro" id="IPR014729">
    <property type="entry name" value="Rossmann-like_a/b/a_fold"/>
</dbReference>
<dbReference type="CDD" id="cd23945">
    <property type="entry name" value="PAPS_reductase"/>
    <property type="match status" value="1"/>
</dbReference>
<keyword evidence="10" id="KW-0408">Iron</keyword>
<comment type="function">
    <text evidence="4 10">Catalyzes the formation of sulfite from adenosine 5'-phosphosulfate (APS) using thioredoxin as an electron donor.</text>
</comment>
<evidence type="ECO:0000256" key="10">
    <source>
        <dbReference type="HAMAP-Rule" id="MF_00063"/>
    </source>
</evidence>
<dbReference type="NCBIfam" id="TIGR00434">
    <property type="entry name" value="cysH"/>
    <property type="match status" value="1"/>
</dbReference>
<dbReference type="AlphaFoldDB" id="A0A511VA24"/>
<comment type="catalytic activity">
    <reaction evidence="10">
        <text>[thioredoxin]-disulfide + sulfite + AMP + 2 H(+) = adenosine 5'-phosphosulfate + [thioredoxin]-dithiol</text>
        <dbReference type="Rhea" id="RHEA:21976"/>
        <dbReference type="Rhea" id="RHEA-COMP:10698"/>
        <dbReference type="Rhea" id="RHEA-COMP:10700"/>
        <dbReference type="ChEBI" id="CHEBI:15378"/>
        <dbReference type="ChEBI" id="CHEBI:17359"/>
        <dbReference type="ChEBI" id="CHEBI:29950"/>
        <dbReference type="ChEBI" id="CHEBI:50058"/>
        <dbReference type="ChEBI" id="CHEBI:58243"/>
        <dbReference type="ChEBI" id="CHEBI:456215"/>
        <dbReference type="EC" id="1.8.4.10"/>
    </reaction>
</comment>
<reference evidence="12 13" key="1">
    <citation type="submission" date="2019-07" db="EMBL/GenBank/DDBJ databases">
        <title>Whole genome shotgun sequence of Aneurinibacillus danicus NBRC 102444.</title>
        <authorList>
            <person name="Hosoyama A."/>
            <person name="Uohara A."/>
            <person name="Ohji S."/>
            <person name="Ichikawa N."/>
        </authorList>
    </citation>
    <scope>NUCLEOTIDE SEQUENCE [LARGE SCALE GENOMIC DNA]</scope>
    <source>
        <strain evidence="12 13">NBRC 102444</strain>
    </source>
</reference>
<evidence type="ECO:0000256" key="1">
    <source>
        <dbReference type="ARBA" id="ARBA00009732"/>
    </source>
</evidence>
<keyword evidence="10" id="KW-0411">Iron-sulfur</keyword>
<protein>
    <recommendedName>
        <fullName evidence="7 10">Adenosine 5'-phosphosulfate reductase</fullName>
        <shortName evidence="10">APS reductase</shortName>
        <ecNumber evidence="6 10">1.8.4.10</ecNumber>
    </recommendedName>
    <alternativeName>
        <fullName evidence="9 10">5'-adenylylsulfate reductase</fullName>
    </alternativeName>
    <alternativeName>
        <fullName evidence="8 10">Thioredoxin-dependent 5'-adenylylsulfate reductase</fullName>
    </alternativeName>
</protein>
<dbReference type="InterPro" id="IPR011798">
    <property type="entry name" value="APS_reductase"/>
</dbReference>
<evidence type="ECO:0000313" key="13">
    <source>
        <dbReference type="Proteomes" id="UP000321157"/>
    </source>
</evidence>
<dbReference type="GO" id="GO:0019344">
    <property type="term" value="P:cysteine biosynthetic process"/>
    <property type="evidence" value="ECO:0007669"/>
    <property type="project" value="InterPro"/>
</dbReference>
<dbReference type="GO" id="GO:0070814">
    <property type="term" value="P:hydrogen sulfide biosynthetic process"/>
    <property type="evidence" value="ECO:0007669"/>
    <property type="project" value="UniProtKB-UniRule"/>
</dbReference>
<dbReference type="Proteomes" id="UP000321157">
    <property type="component" value="Unassembled WGS sequence"/>
</dbReference>
<evidence type="ECO:0000256" key="4">
    <source>
        <dbReference type="ARBA" id="ARBA00024298"/>
    </source>
</evidence>
<proteinExistence type="inferred from homology"/>
<dbReference type="GO" id="GO:0004604">
    <property type="term" value="F:phosphoadenylyl-sulfate reductase (thioredoxin) activity"/>
    <property type="evidence" value="ECO:0007669"/>
    <property type="project" value="UniProtKB-UniRule"/>
</dbReference>
<feature type="domain" description="Phosphoadenosine phosphosulphate reductase" evidence="11">
    <location>
        <begin position="44"/>
        <end position="215"/>
    </location>
</feature>